<comment type="caution">
    <text evidence="2">The sequence shown here is derived from an EMBL/GenBank/DDBJ whole genome shotgun (WGS) entry which is preliminary data.</text>
</comment>
<dbReference type="PANTHER" id="PTHR43433:SF5">
    <property type="entry name" value="AB HYDROLASE-1 DOMAIN-CONTAINING PROTEIN"/>
    <property type="match status" value="1"/>
</dbReference>
<gene>
    <name evidence="2" type="primary">pcaD</name>
    <name evidence="2" type="ORF">DAMNIGENAA_14610</name>
</gene>
<dbReference type="PRINTS" id="PR00111">
    <property type="entry name" value="ABHYDROLASE"/>
</dbReference>
<dbReference type="RefSeq" id="WP_281793302.1">
    <property type="nucleotide sequence ID" value="NZ_BSDR01000001.1"/>
</dbReference>
<protein>
    <submittedName>
        <fullName evidence="2">3-oxoadipate enol-lactonase</fullName>
    </submittedName>
</protein>
<dbReference type="InterPro" id="IPR050471">
    <property type="entry name" value="AB_hydrolase"/>
</dbReference>
<dbReference type="EMBL" id="BSDR01000001">
    <property type="protein sequence ID" value="GLI34028.1"/>
    <property type="molecule type" value="Genomic_DNA"/>
</dbReference>
<dbReference type="AlphaFoldDB" id="A0A9W6D3S1"/>
<dbReference type="InterPro" id="IPR000073">
    <property type="entry name" value="AB_hydrolase_1"/>
</dbReference>
<evidence type="ECO:0000313" key="2">
    <source>
        <dbReference type="EMBL" id="GLI34028.1"/>
    </source>
</evidence>
<sequence length="276" mass="30929">MPYCTTKDISLYYEIYGKGQPLLLLSGLGGGTWSWFGQIPFFEKYYRTITFDNRGAGRSEIPPGPYHMKDFARDAFSLLEHLRVEKAHILGLSMGGMIAQELALMAPQRIRTLFLGCTHCGGALRVSPSPEVLKTLMNNKGLTHEQVIRKNLPLFFSKEYLENHPESIDKYVEAQLKSALQPKNAFEAQLGAIRDFDCCNRLSAVSAPTMIVTGDRDVLIPAENAHILAQRIPHAKLIEIPGAAHALHVECRDKINSLAHDFFRKHSNENEPAENL</sequence>
<evidence type="ECO:0000313" key="3">
    <source>
        <dbReference type="Proteomes" id="UP001144372"/>
    </source>
</evidence>
<keyword evidence="3" id="KW-1185">Reference proteome</keyword>
<dbReference type="Proteomes" id="UP001144372">
    <property type="component" value="Unassembled WGS sequence"/>
</dbReference>
<accession>A0A9W6D3S1</accession>
<name>A0A9W6D3S1_9BACT</name>
<dbReference type="Pfam" id="PF00561">
    <property type="entry name" value="Abhydrolase_1"/>
    <property type="match status" value="1"/>
</dbReference>
<proteinExistence type="predicted"/>
<dbReference type="Gene3D" id="3.40.50.1820">
    <property type="entry name" value="alpha/beta hydrolase"/>
    <property type="match status" value="1"/>
</dbReference>
<reference evidence="2" key="1">
    <citation type="submission" date="2022-12" db="EMBL/GenBank/DDBJ databases">
        <title>Reference genome sequencing for broad-spectrum identification of bacterial and archaeal isolates by mass spectrometry.</title>
        <authorList>
            <person name="Sekiguchi Y."/>
            <person name="Tourlousse D.M."/>
        </authorList>
    </citation>
    <scope>NUCLEOTIDE SEQUENCE</scope>
    <source>
        <strain evidence="2">ASRB1</strain>
    </source>
</reference>
<dbReference type="InterPro" id="IPR029058">
    <property type="entry name" value="AB_hydrolase_fold"/>
</dbReference>
<feature type="domain" description="AB hydrolase-1" evidence="1">
    <location>
        <begin position="21"/>
        <end position="185"/>
    </location>
</feature>
<dbReference type="SUPFAM" id="SSF53474">
    <property type="entry name" value="alpha/beta-Hydrolases"/>
    <property type="match status" value="1"/>
</dbReference>
<evidence type="ECO:0000259" key="1">
    <source>
        <dbReference type="Pfam" id="PF00561"/>
    </source>
</evidence>
<dbReference type="PANTHER" id="PTHR43433">
    <property type="entry name" value="HYDROLASE, ALPHA/BETA FOLD FAMILY PROTEIN"/>
    <property type="match status" value="1"/>
</dbReference>
<organism evidence="2 3">
    <name type="scientific">Desulforhabdus amnigena</name>
    <dbReference type="NCBI Taxonomy" id="40218"/>
    <lineage>
        <taxon>Bacteria</taxon>
        <taxon>Pseudomonadati</taxon>
        <taxon>Thermodesulfobacteriota</taxon>
        <taxon>Syntrophobacteria</taxon>
        <taxon>Syntrophobacterales</taxon>
        <taxon>Syntrophobacteraceae</taxon>
        <taxon>Desulforhabdus</taxon>
    </lineage>
</organism>